<feature type="domain" description="PhoD-like phosphatase metallophosphatase" evidence="2">
    <location>
        <begin position="193"/>
        <end position="439"/>
    </location>
</feature>
<evidence type="ECO:0000259" key="3">
    <source>
        <dbReference type="Pfam" id="PF16655"/>
    </source>
</evidence>
<protein>
    <submittedName>
        <fullName evidence="4">Alkaline phosphatase D</fullName>
    </submittedName>
</protein>
<evidence type="ECO:0000256" key="1">
    <source>
        <dbReference type="SAM" id="MobiDB-lite"/>
    </source>
</evidence>
<dbReference type="RefSeq" id="WP_072863856.1">
    <property type="nucleotide sequence ID" value="NZ_FQUX01000007.1"/>
</dbReference>
<dbReference type="Gene3D" id="3.60.21.70">
    <property type="entry name" value="PhoD-like phosphatase"/>
    <property type="match status" value="1"/>
</dbReference>
<dbReference type="Pfam" id="PF09423">
    <property type="entry name" value="PhoD"/>
    <property type="match status" value="1"/>
</dbReference>
<dbReference type="SUPFAM" id="SSF56300">
    <property type="entry name" value="Metallo-dependent phosphatases"/>
    <property type="match status" value="1"/>
</dbReference>
<dbReference type="Pfam" id="PF16655">
    <property type="entry name" value="PhoD_N"/>
    <property type="match status" value="1"/>
</dbReference>
<reference evidence="5" key="1">
    <citation type="submission" date="2016-11" db="EMBL/GenBank/DDBJ databases">
        <authorList>
            <person name="Varghese N."/>
            <person name="Submissions S."/>
        </authorList>
    </citation>
    <scope>NUCLEOTIDE SEQUENCE [LARGE SCALE GENOMIC DNA]</scope>
    <source>
        <strain evidence="5">DSM 17539</strain>
    </source>
</reference>
<dbReference type="InterPro" id="IPR052900">
    <property type="entry name" value="Phospholipid_Metab_Enz"/>
</dbReference>
<sequence length="502" mass="56745">MQRRNFIKLSGAGVTALSFKPSWEFMDSKTTIYSFPQMIGEVTQTSAILQTRLTTTNEMPENGFDTAEALLAFDIAGVEGTAKFEIADNPKFKNSEVSPWLQATPDRDFIIKYRINGLKADTQYYVRVHYGPTTSRTKKGPVSEFSTLQPLDSEKPTSFVVTSCLNLGKFFLGGGLQRAGSKSRAAEGEDRKLGYPALEVMKSLKPAFWVQTGDTVYYDYPNKGIAKTLPELRSKWHRQMGMPRMEHFLRQVPVYLMKDDHEYRYNDSDNVENGIAPSPQTARATFLEQAPIADPADENPVTFRTRQVNKHLQIWMPEGRDYRDANDKPDGPHKSIWGKEQLEWIKQSLLASEATFKLFIVASPLVGPDDASKHDNHVSYGGFQNERDAFFYWLKKNNLDKNFYIITGDRHWQYHTIHPAGFEEFGTGSINGQNSRPGRKPGDPNSTDPLGLIKQPYIQEEPTGGFIFVKVAPPENGKMAQITFETIDEEGNTLNLEVKEAK</sequence>
<proteinExistence type="predicted"/>
<dbReference type="OrthoDB" id="9763616at2"/>
<dbReference type="PANTHER" id="PTHR43606">
    <property type="entry name" value="PHOSPHATASE, PUTATIVE (AFU_ORTHOLOGUE AFUA_6G08710)-RELATED"/>
    <property type="match status" value="1"/>
</dbReference>
<dbReference type="InterPro" id="IPR032093">
    <property type="entry name" value="PhoD_N"/>
</dbReference>
<organism evidence="4 5">
    <name type="scientific">Arenibacter palladensis</name>
    <dbReference type="NCBI Taxonomy" id="237373"/>
    <lineage>
        <taxon>Bacteria</taxon>
        <taxon>Pseudomonadati</taxon>
        <taxon>Bacteroidota</taxon>
        <taxon>Flavobacteriia</taxon>
        <taxon>Flavobacteriales</taxon>
        <taxon>Flavobacteriaceae</taxon>
        <taxon>Arenibacter</taxon>
    </lineage>
</organism>
<dbReference type="EMBL" id="FQUX01000007">
    <property type="protein sequence ID" value="SHF76394.1"/>
    <property type="molecule type" value="Genomic_DNA"/>
</dbReference>
<dbReference type="InterPro" id="IPR029052">
    <property type="entry name" value="Metallo-depent_PP-like"/>
</dbReference>
<name>A0A1M5EB77_9FLAO</name>
<evidence type="ECO:0000313" key="4">
    <source>
        <dbReference type="EMBL" id="SHF76394.1"/>
    </source>
</evidence>
<dbReference type="Proteomes" id="UP000184406">
    <property type="component" value="Unassembled WGS sequence"/>
</dbReference>
<dbReference type="InterPro" id="IPR038607">
    <property type="entry name" value="PhoD-like_sf"/>
</dbReference>
<accession>A0A1M5EB77</accession>
<evidence type="ECO:0000313" key="5">
    <source>
        <dbReference type="Proteomes" id="UP000184406"/>
    </source>
</evidence>
<dbReference type="PANTHER" id="PTHR43606:SF1">
    <property type="entry name" value="PHOD-LIKE PHOSPHATASE METALLOPHOSPHATASE DOMAIN-CONTAINING PROTEIN"/>
    <property type="match status" value="1"/>
</dbReference>
<feature type="domain" description="Phospholipase D N-terminal" evidence="3">
    <location>
        <begin position="40"/>
        <end position="137"/>
    </location>
</feature>
<keyword evidence="5" id="KW-1185">Reference proteome</keyword>
<dbReference type="Gene3D" id="2.60.40.380">
    <property type="entry name" value="Purple acid phosphatase-like, N-terminal"/>
    <property type="match status" value="1"/>
</dbReference>
<dbReference type="InterPro" id="IPR018946">
    <property type="entry name" value="PhoD-like_MPP"/>
</dbReference>
<dbReference type="AlphaFoldDB" id="A0A1M5EB77"/>
<evidence type="ECO:0000259" key="2">
    <source>
        <dbReference type="Pfam" id="PF09423"/>
    </source>
</evidence>
<feature type="region of interest" description="Disordered" evidence="1">
    <location>
        <begin position="425"/>
        <end position="452"/>
    </location>
</feature>
<gene>
    <name evidence="4" type="ORF">SAMN03080594_10760</name>
</gene>